<evidence type="ECO:0000313" key="2">
    <source>
        <dbReference type="Proteomes" id="UP000176902"/>
    </source>
</evidence>
<accession>A0A1F5JMV8</accession>
<dbReference type="EMBL" id="MFCV01000049">
    <property type="protein sequence ID" value="OGE29957.1"/>
    <property type="molecule type" value="Genomic_DNA"/>
</dbReference>
<dbReference type="STRING" id="1797768.A3C59_02455"/>
<gene>
    <name evidence="1" type="ORF">A3C59_02455</name>
</gene>
<evidence type="ECO:0000313" key="1">
    <source>
        <dbReference type="EMBL" id="OGE29957.1"/>
    </source>
</evidence>
<proteinExistence type="predicted"/>
<dbReference type="Proteomes" id="UP000176902">
    <property type="component" value="Unassembled WGS sequence"/>
</dbReference>
<reference evidence="1 2" key="1">
    <citation type="journal article" date="2016" name="Nat. Commun.">
        <title>Thousands of microbial genomes shed light on interconnected biogeochemical processes in an aquifer system.</title>
        <authorList>
            <person name="Anantharaman K."/>
            <person name="Brown C.T."/>
            <person name="Hug L.A."/>
            <person name="Sharon I."/>
            <person name="Castelle C.J."/>
            <person name="Probst A.J."/>
            <person name="Thomas B.C."/>
            <person name="Singh A."/>
            <person name="Wilkins M.J."/>
            <person name="Karaoz U."/>
            <person name="Brodie E.L."/>
            <person name="Williams K.H."/>
            <person name="Hubbard S.S."/>
            <person name="Banfield J.F."/>
        </authorList>
    </citation>
    <scope>NUCLEOTIDE SEQUENCE [LARGE SCALE GENOMIC DNA]</scope>
</reference>
<protein>
    <submittedName>
        <fullName evidence="1">Uncharacterized protein</fullName>
    </submittedName>
</protein>
<dbReference type="AlphaFoldDB" id="A0A1F5JMV8"/>
<sequence length="71" mass="8269">MGLMKLTKPLIFELGQILREDYKTILDGKDLEKFAYSLVGYFDLLLKVENRHRFGNSPHRAIDTNRNSVLD</sequence>
<comment type="caution">
    <text evidence="1">The sequence shown here is derived from an EMBL/GenBank/DDBJ whole genome shotgun (WGS) entry which is preliminary data.</text>
</comment>
<name>A0A1F5JMV8_9BACT</name>
<organism evidence="1 2">
    <name type="scientific">Candidatus Daviesbacteria bacterium RIFCSPHIGHO2_02_FULL_36_13</name>
    <dbReference type="NCBI Taxonomy" id="1797768"/>
    <lineage>
        <taxon>Bacteria</taxon>
        <taxon>Candidatus Daviesiibacteriota</taxon>
    </lineage>
</organism>